<dbReference type="AlphaFoldDB" id="A0A8J3HRS6"/>
<evidence type="ECO:0000313" key="4">
    <source>
        <dbReference type="EMBL" id="GHO42722.1"/>
    </source>
</evidence>
<dbReference type="Gene3D" id="3.30.43.10">
    <property type="entry name" value="Uridine Diphospho-n-acetylenolpyruvylglucosamine Reductase, domain 2"/>
    <property type="match status" value="1"/>
</dbReference>
<dbReference type="Gene3D" id="1.10.45.10">
    <property type="entry name" value="Vanillyl-alcohol Oxidase, Chain A, domain 4"/>
    <property type="match status" value="1"/>
</dbReference>
<feature type="region of interest" description="Disordered" evidence="2">
    <location>
        <begin position="1"/>
        <end position="31"/>
    </location>
</feature>
<keyword evidence="5" id="KW-1185">Reference proteome</keyword>
<keyword evidence="1" id="KW-0560">Oxidoreductase</keyword>
<dbReference type="InterPro" id="IPR016167">
    <property type="entry name" value="FAD-bd_PCMH_sub1"/>
</dbReference>
<dbReference type="SUPFAM" id="SSF56176">
    <property type="entry name" value="FAD-binding/transporter-associated domain-like"/>
    <property type="match status" value="1"/>
</dbReference>
<dbReference type="PANTHER" id="PTHR43762">
    <property type="entry name" value="L-GULONOLACTONE OXIDASE"/>
    <property type="match status" value="1"/>
</dbReference>
<dbReference type="RefSeq" id="WP_220192232.1">
    <property type="nucleotide sequence ID" value="NZ_BNJF01000001.1"/>
</dbReference>
<evidence type="ECO:0000256" key="2">
    <source>
        <dbReference type="SAM" id="MobiDB-lite"/>
    </source>
</evidence>
<dbReference type="Pfam" id="PF04030">
    <property type="entry name" value="ALO"/>
    <property type="match status" value="1"/>
</dbReference>
<sequence length="454" mass="51448">MSHRIQTATPKAPGEGRKWHNWSGSVTGHPKNFAQPQSVEELRQIVQQTAKAGGQLRVVGAGHSFTPLVQTDDTLLSLDNWQGIEHIEKDENQHDIVTVRAGTRLNHLGKLLHANGLAQENLGDIDVQSIAGAISTGTHGTGVGFGTIATQVVGLTLITAQGEELECSSEQNPDIFQAAQVSLGSLGVLARIKLRTVPSKRLHYRSQRETLTTCLENLERYKQENSHFEFYLFPHTQWVQTKFARETEAAPNAGGNIWSTLNQVVLENWLYGLLSESCRLFPRLTPTVSHISALGISNVDEVDYSHLVFATPRWVRFQEMEYNIPAEHFTTVLNEIHQCIEKNKFQVHFPIECRFVREDGIWLSPAYQRNSAYIAVHMYRGMPYKEYFQAIEEIFQRYQGRPHWGKMHTLTADRLATLYPRWDDFLNIRAQLDPDGVFLNPYLRSLLAIPQANV</sequence>
<dbReference type="NCBIfam" id="TIGR01679">
    <property type="entry name" value="bact_FAD_ox"/>
    <property type="match status" value="1"/>
</dbReference>
<protein>
    <submittedName>
        <fullName evidence="4">FAD-binding oxidoreductase</fullName>
    </submittedName>
</protein>
<dbReference type="InterPro" id="IPR036318">
    <property type="entry name" value="FAD-bd_PCMH-like_sf"/>
</dbReference>
<dbReference type="InterPro" id="IPR007173">
    <property type="entry name" value="ALO_C"/>
</dbReference>
<dbReference type="Gene3D" id="3.30.465.10">
    <property type="match status" value="1"/>
</dbReference>
<evidence type="ECO:0000259" key="3">
    <source>
        <dbReference type="PROSITE" id="PS51387"/>
    </source>
</evidence>
<reference evidence="4" key="1">
    <citation type="submission" date="2020-10" db="EMBL/GenBank/DDBJ databases">
        <title>Taxonomic study of unclassified bacteria belonging to the class Ktedonobacteria.</title>
        <authorList>
            <person name="Yabe S."/>
            <person name="Wang C.M."/>
            <person name="Zheng Y."/>
            <person name="Sakai Y."/>
            <person name="Cavaletti L."/>
            <person name="Monciardini P."/>
            <person name="Donadio S."/>
        </authorList>
    </citation>
    <scope>NUCLEOTIDE SEQUENCE</scope>
    <source>
        <strain evidence="4">SOSP1-1</strain>
    </source>
</reference>
<dbReference type="PROSITE" id="PS51387">
    <property type="entry name" value="FAD_PCMH"/>
    <property type="match status" value="1"/>
</dbReference>
<proteinExistence type="predicted"/>
<dbReference type="Gene3D" id="3.30.70.2520">
    <property type="match status" value="1"/>
</dbReference>
<organism evidence="4 5">
    <name type="scientific">Ktedonospora formicarum</name>
    <dbReference type="NCBI Taxonomy" id="2778364"/>
    <lineage>
        <taxon>Bacteria</taxon>
        <taxon>Bacillati</taxon>
        <taxon>Chloroflexota</taxon>
        <taxon>Ktedonobacteria</taxon>
        <taxon>Ktedonobacterales</taxon>
        <taxon>Ktedonobacteraceae</taxon>
        <taxon>Ktedonospora</taxon>
    </lineage>
</organism>
<name>A0A8J3HRS6_9CHLR</name>
<evidence type="ECO:0000256" key="1">
    <source>
        <dbReference type="ARBA" id="ARBA00023002"/>
    </source>
</evidence>
<dbReference type="Proteomes" id="UP000612362">
    <property type="component" value="Unassembled WGS sequence"/>
</dbReference>
<dbReference type="PANTHER" id="PTHR43762:SF1">
    <property type="entry name" value="D-ARABINONO-1,4-LACTONE OXIDASE"/>
    <property type="match status" value="1"/>
</dbReference>
<dbReference type="GO" id="GO:0003885">
    <property type="term" value="F:D-arabinono-1,4-lactone oxidase activity"/>
    <property type="evidence" value="ECO:0007669"/>
    <property type="project" value="InterPro"/>
</dbReference>
<dbReference type="Pfam" id="PF01565">
    <property type="entry name" value="FAD_binding_4"/>
    <property type="match status" value="1"/>
</dbReference>
<dbReference type="InterPro" id="IPR006094">
    <property type="entry name" value="Oxid_FAD_bind_N"/>
</dbReference>
<gene>
    <name evidence="4" type="ORF">KSX_08850</name>
</gene>
<dbReference type="GO" id="GO:0071949">
    <property type="term" value="F:FAD binding"/>
    <property type="evidence" value="ECO:0007669"/>
    <property type="project" value="InterPro"/>
</dbReference>
<dbReference type="EMBL" id="BNJF01000001">
    <property type="protein sequence ID" value="GHO42722.1"/>
    <property type="molecule type" value="Genomic_DNA"/>
</dbReference>
<dbReference type="InterPro" id="IPR010031">
    <property type="entry name" value="FAD_lactone_oxidase-like"/>
</dbReference>
<accession>A0A8J3HRS6</accession>
<dbReference type="GO" id="GO:0016020">
    <property type="term" value="C:membrane"/>
    <property type="evidence" value="ECO:0007669"/>
    <property type="project" value="InterPro"/>
</dbReference>
<evidence type="ECO:0000313" key="5">
    <source>
        <dbReference type="Proteomes" id="UP000612362"/>
    </source>
</evidence>
<comment type="caution">
    <text evidence="4">The sequence shown here is derived from an EMBL/GenBank/DDBJ whole genome shotgun (WGS) entry which is preliminary data.</text>
</comment>
<dbReference type="PIRSF" id="PIRSF000136">
    <property type="entry name" value="LGO_GLO"/>
    <property type="match status" value="1"/>
</dbReference>
<dbReference type="InterPro" id="IPR016166">
    <property type="entry name" value="FAD-bd_PCMH"/>
</dbReference>
<dbReference type="InterPro" id="IPR016169">
    <property type="entry name" value="FAD-bd_PCMH_sub2"/>
</dbReference>
<feature type="domain" description="FAD-binding PCMH-type" evidence="3">
    <location>
        <begin position="26"/>
        <end position="199"/>
    </location>
</feature>
<dbReference type="InterPro" id="IPR016171">
    <property type="entry name" value="Vanillyl_alc_oxidase_C-sub2"/>
</dbReference>